<sequence>MSANEKRKFISPDETQRQLDGLVGSGAIVLGHGKRLKVGDDGFLQVTDPTQDSNPTPHLDSQKRLVNIINYLESSASPKSVSWCEALVSLRQLGDNKSECDEDLDMRAWNICKTANSKAVTDIKYMDALDALVRDDSFEDKWPGDEYEYQLDQFPQRACRLLGVRSSEDYSEKAWDDGLAEQILEKDLETYRLIDRCFYHILKAAKHYYHISEDPSALKAADYLKLFRKLEPMKALSTVMETEHFLILQRKAKTARRLQRARQPAPNRGRPRE</sequence>
<accession>A0A9P9L3V6</accession>
<keyword evidence="2" id="KW-1185">Reference proteome</keyword>
<gene>
    <name evidence="1" type="ORF">B0J15DRAFT_567052</name>
</gene>
<dbReference type="OrthoDB" id="5075911at2759"/>
<evidence type="ECO:0000313" key="1">
    <source>
        <dbReference type="EMBL" id="KAH7273722.1"/>
    </source>
</evidence>
<protein>
    <submittedName>
        <fullName evidence="1">Uncharacterized protein</fullName>
    </submittedName>
</protein>
<organism evidence="1 2">
    <name type="scientific">Fusarium solani</name>
    <name type="common">Filamentous fungus</name>
    <dbReference type="NCBI Taxonomy" id="169388"/>
    <lineage>
        <taxon>Eukaryota</taxon>
        <taxon>Fungi</taxon>
        <taxon>Dikarya</taxon>
        <taxon>Ascomycota</taxon>
        <taxon>Pezizomycotina</taxon>
        <taxon>Sordariomycetes</taxon>
        <taxon>Hypocreomycetidae</taxon>
        <taxon>Hypocreales</taxon>
        <taxon>Nectriaceae</taxon>
        <taxon>Fusarium</taxon>
        <taxon>Fusarium solani species complex</taxon>
    </lineage>
</organism>
<proteinExistence type="predicted"/>
<reference evidence="1" key="1">
    <citation type="journal article" date="2021" name="Nat. Commun.">
        <title>Genetic determinants of endophytism in the Arabidopsis root mycobiome.</title>
        <authorList>
            <person name="Mesny F."/>
            <person name="Miyauchi S."/>
            <person name="Thiergart T."/>
            <person name="Pickel B."/>
            <person name="Atanasova L."/>
            <person name="Karlsson M."/>
            <person name="Huettel B."/>
            <person name="Barry K.W."/>
            <person name="Haridas S."/>
            <person name="Chen C."/>
            <person name="Bauer D."/>
            <person name="Andreopoulos W."/>
            <person name="Pangilinan J."/>
            <person name="LaButti K."/>
            <person name="Riley R."/>
            <person name="Lipzen A."/>
            <person name="Clum A."/>
            <person name="Drula E."/>
            <person name="Henrissat B."/>
            <person name="Kohler A."/>
            <person name="Grigoriev I.V."/>
            <person name="Martin F.M."/>
            <person name="Hacquard S."/>
        </authorList>
    </citation>
    <scope>NUCLEOTIDE SEQUENCE</scope>
    <source>
        <strain evidence="1">FSSC 5 MPI-SDFR-AT-0091</strain>
    </source>
</reference>
<name>A0A9P9L3V6_FUSSL</name>
<comment type="caution">
    <text evidence="1">The sequence shown here is derived from an EMBL/GenBank/DDBJ whole genome shotgun (WGS) entry which is preliminary data.</text>
</comment>
<evidence type="ECO:0000313" key="2">
    <source>
        <dbReference type="Proteomes" id="UP000736672"/>
    </source>
</evidence>
<dbReference type="AlphaFoldDB" id="A0A9P9L3V6"/>
<dbReference type="EMBL" id="JAGTJS010000002">
    <property type="protein sequence ID" value="KAH7273722.1"/>
    <property type="molecule type" value="Genomic_DNA"/>
</dbReference>
<dbReference type="Proteomes" id="UP000736672">
    <property type="component" value="Unassembled WGS sequence"/>
</dbReference>